<evidence type="ECO:0000256" key="4">
    <source>
        <dbReference type="ARBA" id="ARBA00023125"/>
    </source>
</evidence>
<keyword evidence="2" id="KW-0479">Metal-binding</keyword>
<dbReference type="STRING" id="5601.A0A0D2FPF4"/>
<feature type="domain" description="Zn(2)-C6 fungal-type" evidence="8">
    <location>
        <begin position="43"/>
        <end position="73"/>
    </location>
</feature>
<dbReference type="InterPro" id="IPR007219">
    <property type="entry name" value="XnlR_reg_dom"/>
</dbReference>
<keyword evidence="3" id="KW-0805">Transcription regulation</keyword>
<evidence type="ECO:0000313" key="10">
    <source>
        <dbReference type="Proteomes" id="UP000054266"/>
    </source>
</evidence>
<feature type="region of interest" description="Disordered" evidence="7">
    <location>
        <begin position="536"/>
        <end position="563"/>
    </location>
</feature>
<sequence>MFQFNGSPPDPVVGSLGSHDHNLMSNRTKAEKRQITRNRTSYSCLTCRRRKVKCDKTRPVCGGCRKANEQCLYHDDLAPGAADSTLTKEDGGPVWKKRRSSIAEQGSLEVLTAHADSATPPTDLKAIEEQLQRLARMVDALRNGNANGNDLRLRELLTPEHSASDSGSEAPPHRPSMSLDMFQLGTHGSTKGPVDLSTPLSTLKLNNGEASEDPFWNHISDELDQLNHLMRRRDNTYASSISPENKQCDRPRDWVPSFEEGLEPEQDDFWNPNDFHKEAGTKTLESFDLENNDPICRMLAFSKASLLQNVPLKCSPTVAVSQLTQGLPTRTQSNVLFRCWLSGVYPIVGIFLPSDIYKKHEEFWDDIEANRTAESSPPNLDLLTALYAIWYAGSLSISTKGLRQWFPTASRARLSTQFHDQTVFCLLLGSCKRDISLYKLAALVLLQTMPIAEEDPLEGSLYLALIVRLALSMGLHREPTLFELSVNEEAMRRRLWWQIIQLDIFNVVASGYPSQISEKFCDTRVVCEDRDAFTPDGAGDVAPSHPNFRNASPQSEKLSGETPNPASFRTLMLVARGKSILSCAMRSVVAIHLETKKLRNEDIQKMRRIMSEVGDHIHGIIKAIPSKGMPEMGFLPNVPKDAQQRASASEALLGSPITSTDIAYYKPSPNETDPSWPLASFHRQKQAAYNKWARISLSMMVDKIHCVAYAPFLKNTKSKLWGVGRQCALHNCHSFLRKFTSLATDPDLEAFRWGWPALYGPLHAVLIILVDVYERPASVEAPRSRELVDKVFGLAAPESGIVGGSDGYTVQRPLREGGVEAWDMLRGLRSAAWQRAGLDPSVLWTEEDQLAVGVATPLTEAQKIAQSLREDSVYEGQTTAENGSVWMDNVKPTEQGIRYMVKLTQGDFDNEGGARGESFRCTRTARNHFLQGIERGARLNAGKGLVRREGQVKMPFPLSGHLEKCSGTAAAANIPAGHILDMHTHVPRPEGAPRPCPQTMPTYLTEVGVTNGTQFVHETPNAPEQPSWDHSTTNGATHTLPVANSPLPEKHMDGMVQGNGHTNGYGNQIPSNHAEQSHGDQSSAYNGLHQGDTDMDLGFDWERWDAVFGQYSGFTDLMDDVNMAAWADVDA</sequence>
<dbReference type="InterPro" id="IPR036864">
    <property type="entry name" value="Zn2-C6_fun-type_DNA-bd_sf"/>
</dbReference>
<dbReference type="EMBL" id="KN846957">
    <property type="protein sequence ID" value="KIW70188.1"/>
    <property type="molecule type" value="Genomic_DNA"/>
</dbReference>
<evidence type="ECO:0000259" key="8">
    <source>
        <dbReference type="PROSITE" id="PS50048"/>
    </source>
</evidence>
<dbReference type="PANTHER" id="PTHR31001">
    <property type="entry name" value="UNCHARACTERIZED TRANSCRIPTIONAL REGULATORY PROTEIN"/>
    <property type="match status" value="1"/>
</dbReference>
<reference evidence="9 10" key="1">
    <citation type="submission" date="2015-01" db="EMBL/GenBank/DDBJ databases">
        <title>The Genome Sequence of Capronia semiimmersa CBS27337.</title>
        <authorList>
            <consortium name="The Broad Institute Genomics Platform"/>
            <person name="Cuomo C."/>
            <person name="de Hoog S."/>
            <person name="Gorbushina A."/>
            <person name="Stielow B."/>
            <person name="Teixiera M."/>
            <person name="Abouelleil A."/>
            <person name="Chapman S.B."/>
            <person name="Priest M."/>
            <person name="Young S.K."/>
            <person name="Wortman J."/>
            <person name="Nusbaum C."/>
            <person name="Birren B."/>
        </authorList>
    </citation>
    <scope>NUCLEOTIDE SEQUENCE [LARGE SCALE GENOMIC DNA]</scope>
    <source>
        <strain evidence="9 10">CBS 27337</strain>
    </source>
</reference>
<evidence type="ECO:0000313" key="9">
    <source>
        <dbReference type="EMBL" id="KIW70188.1"/>
    </source>
</evidence>
<dbReference type="InterPro" id="IPR001138">
    <property type="entry name" value="Zn2Cys6_DnaBD"/>
</dbReference>
<keyword evidence="4" id="KW-0238">DNA-binding</keyword>
<feature type="compositionally biased region" description="Polar residues" evidence="7">
    <location>
        <begin position="1018"/>
        <end position="1037"/>
    </location>
</feature>
<keyword evidence="6" id="KW-0539">Nucleus</keyword>
<keyword evidence="10" id="KW-1185">Reference proteome</keyword>
<evidence type="ECO:0000256" key="5">
    <source>
        <dbReference type="ARBA" id="ARBA00023163"/>
    </source>
</evidence>
<dbReference type="PROSITE" id="PS50048">
    <property type="entry name" value="ZN2_CY6_FUNGAL_2"/>
    <property type="match status" value="1"/>
</dbReference>
<proteinExistence type="predicted"/>
<feature type="region of interest" description="Disordered" evidence="7">
    <location>
        <begin position="1"/>
        <end position="34"/>
    </location>
</feature>
<dbReference type="SUPFAM" id="SSF57701">
    <property type="entry name" value="Zn2/Cys6 DNA-binding domain"/>
    <property type="match status" value="1"/>
</dbReference>
<keyword evidence="5" id="KW-0804">Transcription</keyword>
<dbReference type="Gene3D" id="4.10.240.10">
    <property type="entry name" value="Zn(2)-C6 fungal-type DNA-binding domain"/>
    <property type="match status" value="1"/>
</dbReference>
<evidence type="ECO:0000256" key="3">
    <source>
        <dbReference type="ARBA" id="ARBA00023015"/>
    </source>
</evidence>
<dbReference type="SMART" id="SM00066">
    <property type="entry name" value="GAL4"/>
    <property type="match status" value="1"/>
</dbReference>
<feature type="region of interest" description="Disordered" evidence="7">
    <location>
        <begin position="1018"/>
        <end position="1039"/>
    </location>
</feature>
<dbReference type="AlphaFoldDB" id="A0A0D2FPF4"/>
<dbReference type="GO" id="GO:0000981">
    <property type="term" value="F:DNA-binding transcription factor activity, RNA polymerase II-specific"/>
    <property type="evidence" value="ECO:0007669"/>
    <property type="project" value="InterPro"/>
</dbReference>
<accession>A0A0D2FPF4</accession>
<dbReference type="HOGENOM" id="CLU_006197_0_0_1"/>
<dbReference type="Pfam" id="PF00172">
    <property type="entry name" value="Zn_clus"/>
    <property type="match status" value="1"/>
</dbReference>
<dbReference type="InterPro" id="IPR050613">
    <property type="entry name" value="Sec_Metabolite_Reg"/>
</dbReference>
<gene>
    <name evidence="9" type="ORF">PV04_02480</name>
</gene>
<dbReference type="GO" id="GO:0008270">
    <property type="term" value="F:zinc ion binding"/>
    <property type="evidence" value="ECO:0007669"/>
    <property type="project" value="InterPro"/>
</dbReference>
<organism evidence="9 10">
    <name type="scientific">Phialophora macrospora</name>
    <dbReference type="NCBI Taxonomy" id="1851006"/>
    <lineage>
        <taxon>Eukaryota</taxon>
        <taxon>Fungi</taxon>
        <taxon>Dikarya</taxon>
        <taxon>Ascomycota</taxon>
        <taxon>Pezizomycotina</taxon>
        <taxon>Eurotiomycetes</taxon>
        <taxon>Chaetothyriomycetidae</taxon>
        <taxon>Chaetothyriales</taxon>
        <taxon>Herpotrichiellaceae</taxon>
        <taxon>Phialophora</taxon>
    </lineage>
</organism>
<dbReference type="GO" id="GO:0006351">
    <property type="term" value="P:DNA-templated transcription"/>
    <property type="evidence" value="ECO:0007669"/>
    <property type="project" value="InterPro"/>
</dbReference>
<dbReference type="CDD" id="cd12148">
    <property type="entry name" value="fungal_TF_MHR"/>
    <property type="match status" value="1"/>
</dbReference>
<dbReference type="Proteomes" id="UP000054266">
    <property type="component" value="Unassembled WGS sequence"/>
</dbReference>
<dbReference type="PANTHER" id="PTHR31001:SF79">
    <property type="entry name" value="ZN(II)2CYS6 TRANSCRIPTION FACTOR (EUROFUNG)"/>
    <property type="match status" value="1"/>
</dbReference>
<comment type="subcellular location">
    <subcellularLocation>
        <location evidence="1">Nucleus</location>
    </subcellularLocation>
</comment>
<feature type="compositionally biased region" description="Polar residues" evidence="7">
    <location>
        <begin position="547"/>
        <end position="563"/>
    </location>
</feature>
<name>A0A0D2FPF4_9EURO</name>
<dbReference type="GO" id="GO:0005634">
    <property type="term" value="C:nucleus"/>
    <property type="evidence" value="ECO:0007669"/>
    <property type="project" value="UniProtKB-SubCell"/>
</dbReference>
<protein>
    <recommendedName>
        <fullName evidence="8">Zn(2)-C6 fungal-type domain-containing protein</fullName>
    </recommendedName>
</protein>
<dbReference type="Pfam" id="PF04082">
    <property type="entry name" value="Fungal_trans"/>
    <property type="match status" value="1"/>
</dbReference>
<dbReference type="PROSITE" id="PS00463">
    <property type="entry name" value="ZN2_CY6_FUNGAL_1"/>
    <property type="match status" value="1"/>
</dbReference>
<feature type="region of interest" description="Disordered" evidence="7">
    <location>
        <begin position="1056"/>
        <end position="1089"/>
    </location>
</feature>
<dbReference type="CDD" id="cd00067">
    <property type="entry name" value="GAL4"/>
    <property type="match status" value="1"/>
</dbReference>
<feature type="region of interest" description="Disordered" evidence="7">
    <location>
        <begin position="160"/>
        <end position="183"/>
    </location>
</feature>
<evidence type="ECO:0000256" key="6">
    <source>
        <dbReference type="ARBA" id="ARBA00023242"/>
    </source>
</evidence>
<feature type="compositionally biased region" description="Polar residues" evidence="7">
    <location>
        <begin position="1059"/>
        <end position="1085"/>
    </location>
</feature>
<dbReference type="GO" id="GO:0003677">
    <property type="term" value="F:DNA binding"/>
    <property type="evidence" value="ECO:0007669"/>
    <property type="project" value="UniProtKB-KW"/>
</dbReference>
<evidence type="ECO:0000256" key="2">
    <source>
        <dbReference type="ARBA" id="ARBA00022723"/>
    </source>
</evidence>
<evidence type="ECO:0000256" key="7">
    <source>
        <dbReference type="SAM" id="MobiDB-lite"/>
    </source>
</evidence>
<evidence type="ECO:0000256" key="1">
    <source>
        <dbReference type="ARBA" id="ARBA00004123"/>
    </source>
</evidence>
<feature type="compositionally biased region" description="Basic and acidic residues" evidence="7">
    <location>
        <begin position="18"/>
        <end position="34"/>
    </location>
</feature>
<dbReference type="SMART" id="SM00906">
    <property type="entry name" value="Fungal_trans"/>
    <property type="match status" value="1"/>
</dbReference>